<name>S4W9V7_9BACT</name>
<dbReference type="Gene3D" id="2.60.120.10">
    <property type="entry name" value="Jelly Rolls"/>
    <property type="match status" value="1"/>
</dbReference>
<dbReference type="SUPFAM" id="SSF51206">
    <property type="entry name" value="cAMP-binding domain-like"/>
    <property type="match status" value="1"/>
</dbReference>
<dbReference type="InterPro" id="IPR018490">
    <property type="entry name" value="cNMP-bd_dom_sf"/>
</dbReference>
<dbReference type="InterPro" id="IPR014710">
    <property type="entry name" value="RmlC-like_jellyroll"/>
</dbReference>
<feature type="domain" description="Cyclic nucleotide-binding" evidence="1">
    <location>
        <begin position="220"/>
        <end position="335"/>
    </location>
</feature>
<protein>
    <submittedName>
        <fullName evidence="2">ABC transporter-like protein</fullName>
    </submittedName>
</protein>
<dbReference type="SMART" id="SM00100">
    <property type="entry name" value="cNMP"/>
    <property type="match status" value="1"/>
</dbReference>
<sequence length="338" mass="38154">MSVFLMLVPERHGFVQISFRDLTRLLQARREFTDNLPDNLSDAVIKFDAEHYHPNLTVKDNLLFGRVSATHPSAERAANRLIREVVESLDLRTPLNDLLGESQVGIGGSRIPLITRHRIALGRVLMKAPKVVIFLDALSPFDEDEKMERLRQIRALLPSVTIIWIAREIEHPDLFDQIYEFSEPGPLKLLDQDDIDEHDMPEELAIRSSSAMDLVSHSILFSNIEPRQQRFIAEHSKLVAIPAGTDIYEAGDQPDAAWLVVSGKVVSLRNGERFGEFKRPEVFGAMDILADGPRIMSTRAAEDSVVLRMEAAAIETVATSDVSMSRTLLRSLSRQWQR</sequence>
<evidence type="ECO:0000313" key="2">
    <source>
        <dbReference type="EMBL" id="AGO87463.1"/>
    </source>
</evidence>
<dbReference type="SUPFAM" id="SSF52540">
    <property type="entry name" value="P-loop containing nucleoside triphosphate hydrolases"/>
    <property type="match status" value="1"/>
</dbReference>
<dbReference type="Gene3D" id="3.40.50.300">
    <property type="entry name" value="P-loop containing nucleotide triphosphate hydrolases"/>
    <property type="match status" value="1"/>
</dbReference>
<dbReference type="InterPro" id="IPR000595">
    <property type="entry name" value="cNMP-bd_dom"/>
</dbReference>
<dbReference type="Pfam" id="PF00027">
    <property type="entry name" value="cNMP_binding"/>
    <property type="match status" value="1"/>
</dbReference>
<dbReference type="PROSITE" id="PS50042">
    <property type="entry name" value="CNMP_BINDING_3"/>
    <property type="match status" value="1"/>
</dbReference>
<accession>S4W9V7</accession>
<dbReference type="AlphaFoldDB" id="S4W9V7"/>
<dbReference type="EMBL" id="KC810034">
    <property type="protein sequence ID" value="AGO87463.1"/>
    <property type="molecule type" value="Genomic_DNA"/>
</dbReference>
<dbReference type="CDD" id="cd00038">
    <property type="entry name" value="CAP_ED"/>
    <property type="match status" value="1"/>
</dbReference>
<evidence type="ECO:0000259" key="1">
    <source>
        <dbReference type="PROSITE" id="PS50042"/>
    </source>
</evidence>
<proteinExistence type="predicted"/>
<reference evidence="2" key="1">
    <citation type="submission" date="2013-03" db="EMBL/GenBank/DDBJ databases">
        <authorList>
            <person name="Ballestriero F."/>
        </authorList>
    </citation>
    <scope>NUCLEOTIDE SEQUENCE</scope>
</reference>
<dbReference type="InterPro" id="IPR027417">
    <property type="entry name" value="P-loop_NTPase"/>
</dbReference>
<organism evidence="2">
    <name type="scientific">uncultured bacterium B19D1_C12D4_E9D6</name>
    <dbReference type="NCBI Taxonomy" id="1329637"/>
    <lineage>
        <taxon>Bacteria</taxon>
        <taxon>environmental samples</taxon>
    </lineage>
</organism>